<sequence>MQYKSLALAAALSGVALAAPAHSDTTTAAYTDFTGTATASADWTNTAATPSSTPSSKPIPPTVLVEENKEGQCRFRFYNALGCNGESSPFGVKGDKGECVSADDETAVNVPVCDGSAFYFFKDKTVFKDQKVSKGDVILSNNHAIAQFHLRKALPGYFVQQAAVTPSASISVPHSTPTPTPSFSPKGAPQ</sequence>
<dbReference type="GeneID" id="63750652"/>
<evidence type="ECO:0000256" key="2">
    <source>
        <dbReference type="SAM" id="SignalP"/>
    </source>
</evidence>
<evidence type="ECO:0000313" key="3">
    <source>
        <dbReference type="EMBL" id="OJJ36400.1"/>
    </source>
</evidence>
<gene>
    <name evidence="3" type="ORF">ASPWEDRAFT_37964</name>
</gene>
<keyword evidence="4" id="KW-1185">Reference proteome</keyword>
<proteinExistence type="predicted"/>
<keyword evidence="2" id="KW-0732">Signal</keyword>
<feature type="chain" id="PRO_5009887480" evidence="2">
    <location>
        <begin position="19"/>
        <end position="190"/>
    </location>
</feature>
<protein>
    <submittedName>
        <fullName evidence="3">Uncharacterized protein</fullName>
    </submittedName>
</protein>
<dbReference type="RefSeq" id="XP_040690076.1">
    <property type="nucleotide sequence ID" value="XM_040834804.1"/>
</dbReference>
<dbReference type="EMBL" id="KV878211">
    <property type="protein sequence ID" value="OJJ36400.1"/>
    <property type="molecule type" value="Genomic_DNA"/>
</dbReference>
<feature type="region of interest" description="Disordered" evidence="1">
    <location>
        <begin position="169"/>
        <end position="190"/>
    </location>
</feature>
<dbReference type="AlphaFoldDB" id="A0A1L9RN82"/>
<accession>A0A1L9RN82</accession>
<name>A0A1L9RN82_ASPWE</name>
<evidence type="ECO:0000313" key="4">
    <source>
        <dbReference type="Proteomes" id="UP000184383"/>
    </source>
</evidence>
<evidence type="ECO:0000256" key="1">
    <source>
        <dbReference type="SAM" id="MobiDB-lite"/>
    </source>
</evidence>
<organism evidence="3 4">
    <name type="scientific">Aspergillus wentii DTO 134E9</name>
    <dbReference type="NCBI Taxonomy" id="1073089"/>
    <lineage>
        <taxon>Eukaryota</taxon>
        <taxon>Fungi</taxon>
        <taxon>Dikarya</taxon>
        <taxon>Ascomycota</taxon>
        <taxon>Pezizomycotina</taxon>
        <taxon>Eurotiomycetes</taxon>
        <taxon>Eurotiomycetidae</taxon>
        <taxon>Eurotiales</taxon>
        <taxon>Aspergillaceae</taxon>
        <taxon>Aspergillus</taxon>
        <taxon>Aspergillus subgen. Cremei</taxon>
    </lineage>
</organism>
<feature type="signal peptide" evidence="2">
    <location>
        <begin position="1"/>
        <end position="18"/>
    </location>
</feature>
<reference evidence="4" key="1">
    <citation type="journal article" date="2017" name="Genome Biol.">
        <title>Comparative genomics reveals high biological diversity and specific adaptations in the industrially and medically important fungal genus Aspergillus.</title>
        <authorList>
            <person name="de Vries R.P."/>
            <person name="Riley R."/>
            <person name="Wiebenga A."/>
            <person name="Aguilar-Osorio G."/>
            <person name="Amillis S."/>
            <person name="Uchima C.A."/>
            <person name="Anderluh G."/>
            <person name="Asadollahi M."/>
            <person name="Askin M."/>
            <person name="Barry K."/>
            <person name="Battaglia E."/>
            <person name="Bayram O."/>
            <person name="Benocci T."/>
            <person name="Braus-Stromeyer S.A."/>
            <person name="Caldana C."/>
            <person name="Canovas D."/>
            <person name="Cerqueira G.C."/>
            <person name="Chen F."/>
            <person name="Chen W."/>
            <person name="Choi C."/>
            <person name="Clum A."/>
            <person name="Dos Santos R.A."/>
            <person name="Damasio A.R."/>
            <person name="Diallinas G."/>
            <person name="Emri T."/>
            <person name="Fekete E."/>
            <person name="Flipphi M."/>
            <person name="Freyberg S."/>
            <person name="Gallo A."/>
            <person name="Gournas C."/>
            <person name="Habgood R."/>
            <person name="Hainaut M."/>
            <person name="Harispe M.L."/>
            <person name="Henrissat B."/>
            <person name="Hilden K.S."/>
            <person name="Hope R."/>
            <person name="Hossain A."/>
            <person name="Karabika E."/>
            <person name="Karaffa L."/>
            <person name="Karanyi Z."/>
            <person name="Krasevec N."/>
            <person name="Kuo A."/>
            <person name="Kusch H."/>
            <person name="LaButti K."/>
            <person name="Lagendijk E.L."/>
            <person name="Lapidus A."/>
            <person name="Levasseur A."/>
            <person name="Lindquist E."/>
            <person name="Lipzen A."/>
            <person name="Logrieco A.F."/>
            <person name="MacCabe A."/>
            <person name="Maekelae M.R."/>
            <person name="Malavazi I."/>
            <person name="Melin P."/>
            <person name="Meyer V."/>
            <person name="Mielnichuk N."/>
            <person name="Miskei M."/>
            <person name="Molnar A.P."/>
            <person name="Mule G."/>
            <person name="Ngan C.Y."/>
            <person name="Orejas M."/>
            <person name="Orosz E."/>
            <person name="Ouedraogo J.P."/>
            <person name="Overkamp K.M."/>
            <person name="Park H.-S."/>
            <person name="Perrone G."/>
            <person name="Piumi F."/>
            <person name="Punt P.J."/>
            <person name="Ram A.F."/>
            <person name="Ramon A."/>
            <person name="Rauscher S."/>
            <person name="Record E."/>
            <person name="Riano-Pachon D.M."/>
            <person name="Robert V."/>
            <person name="Roehrig J."/>
            <person name="Ruller R."/>
            <person name="Salamov A."/>
            <person name="Salih N.S."/>
            <person name="Samson R.A."/>
            <person name="Sandor E."/>
            <person name="Sanguinetti M."/>
            <person name="Schuetze T."/>
            <person name="Sepcic K."/>
            <person name="Shelest E."/>
            <person name="Sherlock G."/>
            <person name="Sophianopoulou V."/>
            <person name="Squina F.M."/>
            <person name="Sun H."/>
            <person name="Susca A."/>
            <person name="Todd R.B."/>
            <person name="Tsang A."/>
            <person name="Unkles S.E."/>
            <person name="van de Wiele N."/>
            <person name="van Rossen-Uffink D."/>
            <person name="Oliveira J.V."/>
            <person name="Vesth T.C."/>
            <person name="Visser J."/>
            <person name="Yu J.-H."/>
            <person name="Zhou M."/>
            <person name="Andersen M.R."/>
            <person name="Archer D.B."/>
            <person name="Baker S.E."/>
            <person name="Benoit I."/>
            <person name="Brakhage A.A."/>
            <person name="Braus G.H."/>
            <person name="Fischer R."/>
            <person name="Frisvad J.C."/>
            <person name="Goldman G.H."/>
            <person name="Houbraken J."/>
            <person name="Oakley B."/>
            <person name="Pocsi I."/>
            <person name="Scazzocchio C."/>
            <person name="Seiboth B."/>
            <person name="vanKuyk P.A."/>
            <person name="Wortman J."/>
            <person name="Dyer P.S."/>
            <person name="Grigoriev I.V."/>
        </authorList>
    </citation>
    <scope>NUCLEOTIDE SEQUENCE [LARGE SCALE GENOMIC DNA]</scope>
    <source>
        <strain evidence="4">DTO 134E9</strain>
    </source>
</reference>
<dbReference type="VEuPathDB" id="FungiDB:ASPWEDRAFT_37964"/>
<dbReference type="Proteomes" id="UP000184383">
    <property type="component" value="Unassembled WGS sequence"/>
</dbReference>